<keyword evidence="2" id="KW-1185">Reference proteome</keyword>
<accession>A0A6M5YII1</accession>
<sequence>MKRKGGWQNFYGSIGTNQNWKCTISPRTKWSSLWASRTDAAEWDEPVPGVESYGRVPNGRWIKIIWRYNGIGDGDLIFVITAYHMPHPPPGCG</sequence>
<name>A0A6M5YII1_9BACT</name>
<proteinExistence type="predicted"/>
<dbReference type="EMBL" id="CP053452">
    <property type="protein sequence ID" value="QJW93066.1"/>
    <property type="molecule type" value="Genomic_DNA"/>
</dbReference>
<protein>
    <submittedName>
        <fullName evidence="1">Uncharacterized protein</fullName>
    </submittedName>
</protein>
<reference evidence="2" key="1">
    <citation type="submission" date="2020-05" db="EMBL/GenBank/DDBJ databases">
        <title>Frigoriglobus tundricola gen. nov., sp. nov., a psychrotolerant cellulolytic planctomycete of the family Gemmataceae with two divergent copies of 16S rRNA gene.</title>
        <authorList>
            <person name="Kulichevskaya I.S."/>
            <person name="Ivanova A.A."/>
            <person name="Naumoff D.G."/>
            <person name="Beletsky A.V."/>
            <person name="Rijpstra W.I.C."/>
            <person name="Sinninghe Damste J.S."/>
            <person name="Mardanov A.V."/>
            <person name="Ravin N.V."/>
            <person name="Dedysh S.N."/>
        </authorList>
    </citation>
    <scope>NUCLEOTIDE SEQUENCE [LARGE SCALE GENOMIC DNA]</scope>
    <source>
        <strain evidence="2">PL17</strain>
    </source>
</reference>
<gene>
    <name evidence="1" type="ORF">FTUN_0568</name>
</gene>
<organism evidence="1 2">
    <name type="scientific">Frigoriglobus tundricola</name>
    <dbReference type="NCBI Taxonomy" id="2774151"/>
    <lineage>
        <taxon>Bacteria</taxon>
        <taxon>Pseudomonadati</taxon>
        <taxon>Planctomycetota</taxon>
        <taxon>Planctomycetia</taxon>
        <taxon>Gemmatales</taxon>
        <taxon>Gemmataceae</taxon>
        <taxon>Frigoriglobus</taxon>
    </lineage>
</organism>
<dbReference type="AlphaFoldDB" id="A0A6M5YII1"/>
<evidence type="ECO:0000313" key="2">
    <source>
        <dbReference type="Proteomes" id="UP000503447"/>
    </source>
</evidence>
<evidence type="ECO:0000313" key="1">
    <source>
        <dbReference type="EMBL" id="QJW93066.1"/>
    </source>
</evidence>
<dbReference type="KEGG" id="ftj:FTUN_0568"/>
<dbReference type="Proteomes" id="UP000503447">
    <property type="component" value="Chromosome"/>
</dbReference>